<dbReference type="RefSeq" id="WP_243473943.1">
    <property type="nucleotide sequence ID" value="NZ_LT669839.1"/>
</dbReference>
<dbReference type="EMBL" id="LT669839">
    <property type="protein sequence ID" value="SHD76392.1"/>
    <property type="molecule type" value="Genomic_DNA"/>
</dbReference>
<proteinExistence type="inferred from homology"/>
<evidence type="ECO:0000313" key="3">
    <source>
        <dbReference type="Proteomes" id="UP000245423"/>
    </source>
</evidence>
<comment type="similarity">
    <text evidence="1">Belongs to the peptidase S58 family.</text>
</comment>
<dbReference type="PANTHER" id="PTHR36512">
    <property type="entry name" value="D-AMINOPEPTIDASE"/>
    <property type="match status" value="1"/>
</dbReference>
<dbReference type="GO" id="GO:0004177">
    <property type="term" value="F:aminopeptidase activity"/>
    <property type="evidence" value="ECO:0007669"/>
    <property type="project" value="TreeGrafter"/>
</dbReference>
<reference evidence="2 3" key="1">
    <citation type="submission" date="2016-11" db="EMBL/GenBank/DDBJ databases">
        <authorList>
            <person name="Manzoor S."/>
        </authorList>
    </citation>
    <scope>NUCLEOTIDE SEQUENCE [LARGE SCALE GENOMIC DNA]</scope>
    <source>
        <strain evidence="2">Clostridium ultunense strain Esp</strain>
    </source>
</reference>
<dbReference type="PANTHER" id="PTHR36512:SF3">
    <property type="entry name" value="BLR5678 PROTEIN"/>
    <property type="match status" value="1"/>
</dbReference>
<dbReference type="AlphaFoldDB" id="A0A1M4PLR5"/>
<gene>
    <name evidence="2" type="ORF">CUESP1_1016</name>
</gene>
<name>A0A1M4PLR5_9FIRM</name>
<dbReference type="InterPro" id="IPR016117">
    <property type="entry name" value="ArgJ-like_dom_sf"/>
</dbReference>
<evidence type="ECO:0000256" key="1">
    <source>
        <dbReference type="ARBA" id="ARBA00007068"/>
    </source>
</evidence>
<dbReference type="Gene3D" id="3.60.70.12">
    <property type="entry name" value="L-amino peptidase D-ALA esterase/amidase"/>
    <property type="match status" value="1"/>
</dbReference>
<dbReference type="Proteomes" id="UP000245423">
    <property type="component" value="Chromosome 1"/>
</dbReference>
<dbReference type="SUPFAM" id="SSF56266">
    <property type="entry name" value="DmpA/ArgJ-like"/>
    <property type="match status" value="1"/>
</dbReference>
<sequence>MEEYKMEEIPFTHIDGIKVGHVQDFKAATGCTVIICEGGATAGVDVRGGSPGTRETDLLDPQNLVDKIHAVMLSGGSAFGLDAASGAMKYLEERDIGFDVQVTKVPIVCSAVLFDLVVGDYRVRPDFNMGYKACTNATDKECPNGNIGAGTGATVGKFLGIERAMKGGLGSYALQIGDLKVGAIVAVNALGDIIDPETGEILAGLLDEDGKKLVGTENVMAEKYSEKKNVFSGNTTIGVVATNGIFTKAEANKLASMSHNGYARTMRPAHSIFDGDTIFTMATGKVKADINVVGFLAARTMERAVINAIKSAESAYGFKAYRELRRQ</sequence>
<organism evidence="2 3">
    <name type="scientific">[Clostridium] ultunense Esp</name>
    <dbReference type="NCBI Taxonomy" id="1288971"/>
    <lineage>
        <taxon>Bacteria</taxon>
        <taxon>Bacillati</taxon>
        <taxon>Bacillota</taxon>
        <taxon>Tissierellia</taxon>
        <taxon>Tissierellales</taxon>
        <taxon>Tepidimicrobiaceae</taxon>
        <taxon>Schnuerera</taxon>
    </lineage>
</organism>
<evidence type="ECO:0000313" key="2">
    <source>
        <dbReference type="EMBL" id="SHD76392.1"/>
    </source>
</evidence>
<dbReference type="CDD" id="cd02252">
    <property type="entry name" value="nylC_like"/>
    <property type="match status" value="1"/>
</dbReference>
<dbReference type="InterPro" id="IPR005321">
    <property type="entry name" value="Peptidase_S58_DmpA"/>
</dbReference>
<accession>A0A1M4PLR5</accession>
<protein>
    <submittedName>
        <fullName evidence="2">Peptidase S58 DmpA</fullName>
    </submittedName>
</protein>
<keyword evidence="3" id="KW-1185">Reference proteome</keyword>
<dbReference type="Pfam" id="PF03576">
    <property type="entry name" value="Peptidase_S58"/>
    <property type="match status" value="1"/>
</dbReference>